<dbReference type="KEGG" id="mca:MCA2554"/>
<evidence type="ECO:0000256" key="1">
    <source>
        <dbReference type="SAM" id="MobiDB-lite"/>
    </source>
</evidence>
<dbReference type="EMBL" id="AE017282">
    <property type="protein sequence ID" value="AAU91377.1"/>
    <property type="molecule type" value="Genomic_DNA"/>
</dbReference>
<evidence type="ECO:0000313" key="3">
    <source>
        <dbReference type="Proteomes" id="UP000006821"/>
    </source>
</evidence>
<proteinExistence type="predicted"/>
<feature type="compositionally biased region" description="Basic and acidic residues" evidence="1">
    <location>
        <begin position="37"/>
        <end position="52"/>
    </location>
</feature>
<evidence type="ECO:0000313" key="2">
    <source>
        <dbReference type="EMBL" id="AAU91377.1"/>
    </source>
</evidence>
<feature type="compositionally biased region" description="Acidic residues" evidence="1">
    <location>
        <begin position="54"/>
        <end position="63"/>
    </location>
</feature>
<dbReference type="Proteomes" id="UP000006821">
    <property type="component" value="Chromosome"/>
</dbReference>
<organism evidence="2 3">
    <name type="scientific">Methylococcus capsulatus (strain ATCC 33009 / NCIMB 11132 / Bath)</name>
    <dbReference type="NCBI Taxonomy" id="243233"/>
    <lineage>
        <taxon>Bacteria</taxon>
        <taxon>Pseudomonadati</taxon>
        <taxon>Pseudomonadota</taxon>
        <taxon>Gammaproteobacteria</taxon>
        <taxon>Methylococcales</taxon>
        <taxon>Methylococcaceae</taxon>
        <taxon>Methylococcus</taxon>
    </lineage>
</organism>
<protein>
    <submittedName>
        <fullName evidence="2">Uncharacterized protein</fullName>
    </submittedName>
</protein>
<accession>Q604I5</accession>
<reference evidence="2 3" key="1">
    <citation type="journal article" date="2004" name="PLoS Biol.">
        <title>Genomic insights into methanotrophy: the complete genome sequence of Methylococcus capsulatus (Bath).</title>
        <authorList>
            <person name="Ward N.L."/>
            <person name="Larsen O."/>
            <person name="Sakwa J."/>
            <person name="Bruseth L."/>
            <person name="Khouri H.M."/>
            <person name="Durkin A.S."/>
            <person name="Dimitrov G."/>
            <person name="Jiang L."/>
            <person name="Scanlan D."/>
            <person name="Kang K.H."/>
            <person name="Lewis M.R."/>
            <person name="Nelson K.E."/>
            <person name="Methe B.A."/>
            <person name="Wu M."/>
            <person name="Heidelberg J.F."/>
            <person name="Paulsen I.T."/>
            <person name="Fouts D.E."/>
            <person name="Ravel J."/>
            <person name="Tettelin H."/>
            <person name="Ren Q."/>
            <person name="Read T.D."/>
            <person name="DeBoy R.T."/>
            <person name="Seshadri R."/>
            <person name="Salzberg S.L."/>
            <person name="Jensen H.B."/>
            <person name="Birkeland N.K."/>
            <person name="Nelson W.C."/>
            <person name="Dodson R.J."/>
            <person name="Grindhaug S.H."/>
            <person name="Holt I.E."/>
            <person name="Eidhammer I."/>
            <person name="Jonasen I."/>
            <person name="Vanaken S."/>
            <person name="Utterback T.R."/>
            <person name="Feldblyum T.V."/>
            <person name="Fraser C.M."/>
            <person name="Lillehaug J.R."/>
            <person name="Eisen J.A."/>
        </authorList>
    </citation>
    <scope>NUCLEOTIDE SEQUENCE [LARGE SCALE GENOMIC DNA]</scope>
    <source>
        <strain evidence="3">ATCC 33009 / NCIMB 11132 / Bath</strain>
    </source>
</reference>
<dbReference type="AlphaFoldDB" id="Q604I5"/>
<gene>
    <name evidence="2" type="ordered locus">MCA2554</name>
</gene>
<dbReference type="STRING" id="243233.MCA2554"/>
<sequence>MNEKQPSLARSADHRKTFGTKPGLPEGLRRISLRGTRATEFRPTGSEDRPMDSIELESPDTGG</sequence>
<dbReference type="HOGENOM" id="CLU_2880688_0_0_6"/>
<name>Q604I5_METCA</name>
<feature type="region of interest" description="Disordered" evidence="1">
    <location>
        <begin position="1"/>
        <end position="63"/>
    </location>
</feature>